<organism evidence="7 8">
    <name type="scientific">Enterococcus alcedinis</name>
    <dbReference type="NCBI Taxonomy" id="1274384"/>
    <lineage>
        <taxon>Bacteria</taxon>
        <taxon>Bacillati</taxon>
        <taxon>Bacillota</taxon>
        <taxon>Bacilli</taxon>
        <taxon>Lactobacillales</taxon>
        <taxon>Enterococcaceae</taxon>
        <taxon>Enterococcus</taxon>
    </lineage>
</organism>
<dbReference type="SUPFAM" id="SSF52283">
    <property type="entry name" value="Formate/glycerate dehydrogenase catalytic domain-like"/>
    <property type="match status" value="1"/>
</dbReference>
<reference evidence="7" key="2">
    <citation type="submission" date="2020-09" db="EMBL/GenBank/DDBJ databases">
        <authorList>
            <person name="Sun Q."/>
            <person name="Sedlacek I."/>
        </authorList>
    </citation>
    <scope>NUCLEOTIDE SEQUENCE</scope>
    <source>
        <strain evidence="7">CCM 8433</strain>
    </source>
</reference>
<dbReference type="SUPFAM" id="SSF51735">
    <property type="entry name" value="NAD(P)-binding Rossmann-fold domains"/>
    <property type="match status" value="1"/>
</dbReference>
<dbReference type="InterPro" id="IPR006139">
    <property type="entry name" value="D-isomer_2_OHA_DH_cat_dom"/>
</dbReference>
<name>A0A917JG41_9ENTE</name>
<protein>
    <submittedName>
        <fullName evidence="7">Lactate dehydrogenase</fullName>
    </submittedName>
</protein>
<dbReference type="GO" id="GO:0051287">
    <property type="term" value="F:NAD binding"/>
    <property type="evidence" value="ECO:0007669"/>
    <property type="project" value="InterPro"/>
</dbReference>
<proteinExistence type="inferred from homology"/>
<dbReference type="EMBL" id="BMDT01000004">
    <property type="protein sequence ID" value="GGI65477.1"/>
    <property type="molecule type" value="Genomic_DNA"/>
</dbReference>
<evidence type="ECO:0000259" key="5">
    <source>
        <dbReference type="Pfam" id="PF00389"/>
    </source>
</evidence>
<reference evidence="7" key="1">
    <citation type="journal article" date="2014" name="Int. J. Syst. Evol. Microbiol.">
        <title>Complete genome sequence of Corynebacterium casei LMG S-19264T (=DSM 44701T), isolated from a smear-ripened cheese.</title>
        <authorList>
            <consortium name="US DOE Joint Genome Institute (JGI-PGF)"/>
            <person name="Walter F."/>
            <person name="Albersmeier A."/>
            <person name="Kalinowski J."/>
            <person name="Ruckert C."/>
        </authorList>
    </citation>
    <scope>NUCLEOTIDE SEQUENCE</scope>
    <source>
        <strain evidence="7">CCM 8433</strain>
    </source>
</reference>
<evidence type="ECO:0000313" key="8">
    <source>
        <dbReference type="Proteomes" id="UP000622610"/>
    </source>
</evidence>
<accession>A0A917JG41</accession>
<dbReference type="GO" id="GO:0016616">
    <property type="term" value="F:oxidoreductase activity, acting on the CH-OH group of donors, NAD or NADP as acceptor"/>
    <property type="evidence" value="ECO:0007669"/>
    <property type="project" value="InterPro"/>
</dbReference>
<dbReference type="PANTHER" id="PTHR43761:SF1">
    <property type="entry name" value="D-ISOMER SPECIFIC 2-HYDROXYACID DEHYDROGENASE CATALYTIC DOMAIN-CONTAINING PROTEIN-RELATED"/>
    <property type="match status" value="1"/>
</dbReference>
<evidence type="ECO:0000256" key="1">
    <source>
        <dbReference type="ARBA" id="ARBA00005854"/>
    </source>
</evidence>
<keyword evidence="8" id="KW-1185">Reference proteome</keyword>
<dbReference type="InterPro" id="IPR050418">
    <property type="entry name" value="D-iso_2-hydroxyacid_DH_PdxB"/>
</dbReference>
<evidence type="ECO:0000256" key="2">
    <source>
        <dbReference type="ARBA" id="ARBA00023002"/>
    </source>
</evidence>
<comment type="caution">
    <text evidence="7">The sequence shown here is derived from an EMBL/GenBank/DDBJ whole genome shotgun (WGS) entry which is preliminary data.</text>
</comment>
<dbReference type="InterPro" id="IPR036291">
    <property type="entry name" value="NAD(P)-bd_dom_sf"/>
</dbReference>
<feature type="domain" description="D-isomer specific 2-hydroxyacid dehydrogenase catalytic" evidence="5">
    <location>
        <begin position="16"/>
        <end position="312"/>
    </location>
</feature>
<gene>
    <name evidence="7" type="primary">ldhA</name>
    <name evidence="7" type="ORF">GCM10011482_11310</name>
</gene>
<sequence>MLKVVRLFEDDTFEQEKKMIEKLGLAIDLQVRPSVTEEEVIENAKDADVIITVYEPLTKNVLQQLPNLKLVLFRSIGFNTIDLEYANQINLPVSHISRYCTDEVANYVVAAILMHNRRLHDFNQAVKNDFLWDSEMFPSMRRLSSLTISLIGFGNIPRLVVERLKAFGPKFIAYDPFVTEEEMAKYGVEKVTLEETFAQADYISSHLPLNAKTEKILNQTLFSLTTKQPIFINSSRGGVVDEADLYEALTNGQLSYAILDVLTSEDPDLKNEKLLTLDNTIVTPHIAFYSQEAFIQGAQDNIKNLACFLKDEYQQAEIVNLSALKK</sequence>
<dbReference type="RefSeq" id="WP_188367317.1">
    <property type="nucleotide sequence ID" value="NZ_BMDT01000004.1"/>
</dbReference>
<dbReference type="AlphaFoldDB" id="A0A917JG41"/>
<dbReference type="CDD" id="cd05299">
    <property type="entry name" value="CtBP_dh"/>
    <property type="match status" value="1"/>
</dbReference>
<dbReference type="Proteomes" id="UP000622610">
    <property type="component" value="Unassembled WGS sequence"/>
</dbReference>
<dbReference type="Gene3D" id="3.40.50.720">
    <property type="entry name" value="NAD(P)-binding Rossmann-like Domain"/>
    <property type="match status" value="2"/>
</dbReference>
<dbReference type="PANTHER" id="PTHR43761">
    <property type="entry name" value="D-ISOMER SPECIFIC 2-HYDROXYACID DEHYDROGENASE FAMILY PROTEIN (AFU_ORTHOLOGUE AFUA_1G13630)"/>
    <property type="match status" value="1"/>
</dbReference>
<dbReference type="InterPro" id="IPR043322">
    <property type="entry name" value="CtBP"/>
</dbReference>
<feature type="domain" description="D-isomer specific 2-hydroxyacid dehydrogenase NAD-binding" evidence="6">
    <location>
        <begin position="109"/>
        <end position="287"/>
    </location>
</feature>
<evidence type="ECO:0000256" key="3">
    <source>
        <dbReference type="ARBA" id="ARBA00023027"/>
    </source>
</evidence>
<keyword evidence="3" id="KW-0520">NAD</keyword>
<dbReference type="Pfam" id="PF00389">
    <property type="entry name" value="2-Hacid_dh"/>
    <property type="match status" value="1"/>
</dbReference>
<dbReference type="InterPro" id="IPR006140">
    <property type="entry name" value="D-isomer_DH_NAD-bd"/>
</dbReference>
<evidence type="ECO:0000259" key="6">
    <source>
        <dbReference type="Pfam" id="PF02826"/>
    </source>
</evidence>
<evidence type="ECO:0000256" key="4">
    <source>
        <dbReference type="RuleBase" id="RU003719"/>
    </source>
</evidence>
<dbReference type="Pfam" id="PF02826">
    <property type="entry name" value="2-Hacid_dh_C"/>
    <property type="match status" value="1"/>
</dbReference>
<comment type="similarity">
    <text evidence="1 4">Belongs to the D-isomer specific 2-hydroxyacid dehydrogenase family.</text>
</comment>
<dbReference type="GO" id="GO:0003714">
    <property type="term" value="F:transcription corepressor activity"/>
    <property type="evidence" value="ECO:0007669"/>
    <property type="project" value="InterPro"/>
</dbReference>
<evidence type="ECO:0000313" key="7">
    <source>
        <dbReference type="EMBL" id="GGI65477.1"/>
    </source>
</evidence>
<keyword evidence="2 4" id="KW-0560">Oxidoreductase</keyword>